<dbReference type="AlphaFoldDB" id="A0A9J6GD48"/>
<dbReference type="GO" id="GO:0004806">
    <property type="term" value="F:triacylglycerol lipase activity"/>
    <property type="evidence" value="ECO:0007669"/>
    <property type="project" value="TreeGrafter"/>
</dbReference>
<dbReference type="Proteomes" id="UP000821853">
    <property type="component" value="Chromosome 4"/>
</dbReference>
<evidence type="ECO:0000259" key="3">
    <source>
        <dbReference type="PROSITE" id="PS51635"/>
    </source>
</evidence>
<gene>
    <name evidence="4" type="ORF">HPB48_003389</name>
</gene>
<organism evidence="4 5">
    <name type="scientific">Haemaphysalis longicornis</name>
    <name type="common">Bush tick</name>
    <dbReference type="NCBI Taxonomy" id="44386"/>
    <lineage>
        <taxon>Eukaryota</taxon>
        <taxon>Metazoa</taxon>
        <taxon>Ecdysozoa</taxon>
        <taxon>Arthropoda</taxon>
        <taxon>Chelicerata</taxon>
        <taxon>Arachnida</taxon>
        <taxon>Acari</taxon>
        <taxon>Parasitiformes</taxon>
        <taxon>Ixodida</taxon>
        <taxon>Ixodoidea</taxon>
        <taxon>Ixodidae</taxon>
        <taxon>Haemaphysalinae</taxon>
        <taxon>Haemaphysalis</taxon>
    </lineage>
</organism>
<dbReference type="PROSITE" id="PS51635">
    <property type="entry name" value="PNPLA"/>
    <property type="match status" value="1"/>
</dbReference>
<reference evidence="4 5" key="1">
    <citation type="journal article" date="2020" name="Cell">
        <title>Large-Scale Comparative Analyses of Tick Genomes Elucidate Their Genetic Diversity and Vector Capacities.</title>
        <authorList>
            <consortium name="Tick Genome and Microbiome Consortium (TIGMIC)"/>
            <person name="Jia N."/>
            <person name="Wang J."/>
            <person name="Shi W."/>
            <person name="Du L."/>
            <person name="Sun Y."/>
            <person name="Zhan W."/>
            <person name="Jiang J.F."/>
            <person name="Wang Q."/>
            <person name="Zhang B."/>
            <person name="Ji P."/>
            <person name="Bell-Sakyi L."/>
            <person name="Cui X.M."/>
            <person name="Yuan T.T."/>
            <person name="Jiang B.G."/>
            <person name="Yang W.F."/>
            <person name="Lam T.T."/>
            <person name="Chang Q.C."/>
            <person name="Ding S.J."/>
            <person name="Wang X.J."/>
            <person name="Zhu J.G."/>
            <person name="Ruan X.D."/>
            <person name="Zhao L."/>
            <person name="Wei J.T."/>
            <person name="Ye R.Z."/>
            <person name="Que T.C."/>
            <person name="Du C.H."/>
            <person name="Zhou Y.H."/>
            <person name="Cheng J.X."/>
            <person name="Dai P.F."/>
            <person name="Guo W.B."/>
            <person name="Han X.H."/>
            <person name="Huang E.J."/>
            <person name="Li L.F."/>
            <person name="Wei W."/>
            <person name="Gao Y.C."/>
            <person name="Liu J.Z."/>
            <person name="Shao H.Z."/>
            <person name="Wang X."/>
            <person name="Wang C.C."/>
            <person name="Yang T.C."/>
            <person name="Huo Q.B."/>
            <person name="Li W."/>
            <person name="Chen H.Y."/>
            <person name="Chen S.E."/>
            <person name="Zhou L.G."/>
            <person name="Ni X.B."/>
            <person name="Tian J.H."/>
            <person name="Sheng Y."/>
            <person name="Liu T."/>
            <person name="Pan Y.S."/>
            <person name="Xia L.Y."/>
            <person name="Li J."/>
            <person name="Zhao F."/>
            <person name="Cao W.C."/>
        </authorList>
    </citation>
    <scope>NUCLEOTIDE SEQUENCE [LARGE SCALE GENOMIC DNA]</scope>
    <source>
        <strain evidence="4">HaeL-2018</strain>
    </source>
</reference>
<dbReference type="GO" id="GO:0019433">
    <property type="term" value="P:triglyceride catabolic process"/>
    <property type="evidence" value="ECO:0007669"/>
    <property type="project" value="TreeGrafter"/>
</dbReference>
<dbReference type="SUPFAM" id="SSF52151">
    <property type="entry name" value="FabD/lysophospholipase-like"/>
    <property type="match status" value="1"/>
</dbReference>
<dbReference type="VEuPathDB" id="VectorBase:HLOH_042800"/>
<feature type="short sequence motif" description="GXGXXG" evidence="2">
    <location>
        <begin position="40"/>
        <end position="45"/>
    </location>
</feature>
<keyword evidence="5" id="KW-1185">Reference proteome</keyword>
<proteinExistence type="predicted"/>
<evidence type="ECO:0000313" key="4">
    <source>
        <dbReference type="EMBL" id="KAH9373011.1"/>
    </source>
</evidence>
<sequence>MREDKGGSELPGDQCWDDDGLEEIVRGRCEMSALNLSFSGCGFLGIYHVGVASAFREYVPQICLGKIAGASAGSLAAAALACEVPLGKCTFSFVRC</sequence>
<dbReference type="EMBL" id="JABSTR010000006">
    <property type="protein sequence ID" value="KAH9373011.1"/>
    <property type="molecule type" value="Genomic_DNA"/>
</dbReference>
<dbReference type="InterPro" id="IPR016035">
    <property type="entry name" value="Acyl_Trfase/lysoPLipase"/>
</dbReference>
<dbReference type="GO" id="GO:0005737">
    <property type="term" value="C:cytoplasm"/>
    <property type="evidence" value="ECO:0007669"/>
    <property type="project" value="TreeGrafter"/>
</dbReference>
<dbReference type="GO" id="GO:0016020">
    <property type="term" value="C:membrane"/>
    <property type="evidence" value="ECO:0007669"/>
    <property type="project" value="TreeGrafter"/>
</dbReference>
<evidence type="ECO:0000256" key="2">
    <source>
        <dbReference type="PROSITE-ProRule" id="PRU01161"/>
    </source>
</evidence>
<dbReference type="PANTHER" id="PTHR12406:SF41">
    <property type="entry name" value="BRUMMER, ISOFORM B-RELATED"/>
    <property type="match status" value="1"/>
</dbReference>
<dbReference type="PANTHER" id="PTHR12406">
    <property type="entry name" value="CALCIUM-INDEPENDENT PHOSPHOLIPASE A2 IPLA2 -RELATED"/>
    <property type="match status" value="1"/>
</dbReference>
<dbReference type="Pfam" id="PF01734">
    <property type="entry name" value="Patatin"/>
    <property type="match status" value="1"/>
</dbReference>
<dbReference type="InterPro" id="IPR002641">
    <property type="entry name" value="PNPLA_dom"/>
</dbReference>
<evidence type="ECO:0000313" key="5">
    <source>
        <dbReference type="Proteomes" id="UP000821853"/>
    </source>
</evidence>
<dbReference type="OrthoDB" id="6514860at2759"/>
<name>A0A9J6GD48_HAELO</name>
<keyword evidence="1" id="KW-0443">Lipid metabolism</keyword>
<comment type="caution">
    <text evidence="2">Lacks conserved residue(s) required for the propagation of feature annotation.</text>
</comment>
<dbReference type="GO" id="GO:0055088">
    <property type="term" value="P:lipid homeostasis"/>
    <property type="evidence" value="ECO:0007669"/>
    <property type="project" value="TreeGrafter"/>
</dbReference>
<dbReference type="Gene3D" id="3.40.1090.10">
    <property type="entry name" value="Cytosolic phospholipase A2 catalytic domain"/>
    <property type="match status" value="1"/>
</dbReference>
<dbReference type="GO" id="GO:0005811">
    <property type="term" value="C:lipid droplet"/>
    <property type="evidence" value="ECO:0007669"/>
    <property type="project" value="TreeGrafter"/>
</dbReference>
<accession>A0A9J6GD48</accession>
<feature type="short sequence motif" description="GXSXG" evidence="2">
    <location>
        <begin position="69"/>
        <end position="73"/>
    </location>
</feature>
<comment type="caution">
    <text evidence="4">The sequence shown here is derived from an EMBL/GenBank/DDBJ whole genome shotgun (WGS) entry which is preliminary data.</text>
</comment>
<evidence type="ECO:0000256" key="1">
    <source>
        <dbReference type="ARBA" id="ARBA00023098"/>
    </source>
</evidence>
<feature type="domain" description="PNPLA" evidence="3">
    <location>
        <begin position="36"/>
        <end position="96"/>
    </location>
</feature>
<dbReference type="InterPro" id="IPR033562">
    <property type="entry name" value="PLPL"/>
</dbReference>
<protein>
    <recommendedName>
        <fullName evidence="3">PNPLA domain-containing protein</fullName>
    </recommendedName>
</protein>